<evidence type="ECO:0000256" key="1">
    <source>
        <dbReference type="SAM" id="Phobius"/>
    </source>
</evidence>
<dbReference type="PANTHER" id="PTHR21666:SF291">
    <property type="entry name" value="STAGE II SPORULATION PROTEIN Q"/>
    <property type="match status" value="1"/>
</dbReference>
<keyword evidence="1" id="KW-0812">Transmembrane</keyword>
<sequence>MQIILLHPRFTKARSVTLGTKHLLLMLLLLVGVIAGASLSITYFLLNKAGDPDAAPMLHKLAVSMSQEEDGRNEKFLKENLAMMAVKVGEMQAQMMRLDALGERVQGLAGIRPEEFNFKELPGRGGAEVSSIAGAGRDVGMDELRRMLDNLAVDAGHRTDYLNAVESTLMGDKIKSRLLPTNQPVNVAYNSSSFGWRLDPFSGHNAFHEGLDFPAPVGTRIVAAAAGVVIASEYHYQFGNMLEIDHGNNIITRYAHASRLFVKVGDIVKRGQHVADVGSTGRSTGAHLHFEVRIRGIAQDPRKFLALGATGGNQPKQMPVFVAGR</sequence>
<dbReference type="SUPFAM" id="SSF51261">
    <property type="entry name" value="Duplicated hybrid motif"/>
    <property type="match status" value="1"/>
</dbReference>
<dbReference type="Proteomes" id="UP000214747">
    <property type="component" value="Unassembled WGS sequence"/>
</dbReference>
<proteinExistence type="predicted"/>
<gene>
    <name evidence="3" type="ORF">CEJ45_14930</name>
</gene>
<evidence type="ECO:0000313" key="4">
    <source>
        <dbReference type="Proteomes" id="UP000214747"/>
    </source>
</evidence>
<dbReference type="RefSeq" id="WP_088755866.1">
    <property type="nucleotide sequence ID" value="NZ_JARJFG010000005.1"/>
</dbReference>
<dbReference type="PANTHER" id="PTHR21666">
    <property type="entry name" value="PEPTIDASE-RELATED"/>
    <property type="match status" value="1"/>
</dbReference>
<dbReference type="InterPro" id="IPR011055">
    <property type="entry name" value="Dup_hybrid_motif"/>
</dbReference>
<comment type="caution">
    <text evidence="3">The sequence shown here is derived from an EMBL/GenBank/DDBJ whole genome shotgun (WGS) entry which is preliminary data.</text>
</comment>
<accession>A0A225STI3</accession>
<feature type="domain" description="M23ase beta-sheet core" evidence="2">
    <location>
        <begin position="207"/>
        <end position="301"/>
    </location>
</feature>
<keyword evidence="4" id="KW-1185">Reference proteome</keyword>
<dbReference type="CDD" id="cd12797">
    <property type="entry name" value="M23_peptidase"/>
    <property type="match status" value="1"/>
</dbReference>
<reference evidence="3 4" key="1">
    <citation type="journal article" date="2010" name="Int. J. Syst. Evol. Microbiol.">
        <title>Reclassification of Herbaspirillum putei as a later heterotypic synonym of Herbaspirillum huttiense, with the description of H. huttiense subsp. huttiense subsp. nov. and H. huttiense subsp. putei subsp. nov., comb. nov., and description of Herbaspirillum aquaticum sp. nov.</title>
        <authorList>
            <person name="Dobritsa A.P."/>
            <person name="Reddy M.C."/>
            <person name="Samadpour M."/>
        </authorList>
    </citation>
    <scope>NUCLEOTIDE SEQUENCE [LARGE SCALE GENOMIC DNA]</scope>
    <source>
        <strain evidence="3 4">IEH 4430</strain>
    </source>
</reference>
<dbReference type="AlphaFoldDB" id="A0A225STI3"/>
<organism evidence="3 4">
    <name type="scientific">Herbaspirillum aquaticum</name>
    <dbReference type="NCBI Taxonomy" id="568783"/>
    <lineage>
        <taxon>Bacteria</taxon>
        <taxon>Pseudomonadati</taxon>
        <taxon>Pseudomonadota</taxon>
        <taxon>Betaproteobacteria</taxon>
        <taxon>Burkholderiales</taxon>
        <taxon>Oxalobacteraceae</taxon>
        <taxon>Herbaspirillum</taxon>
    </lineage>
</organism>
<protein>
    <submittedName>
        <fullName evidence="3">Peptidase M23</fullName>
    </submittedName>
</protein>
<keyword evidence="1" id="KW-1133">Transmembrane helix</keyword>
<dbReference type="Gene3D" id="2.70.70.10">
    <property type="entry name" value="Glucose Permease (Domain IIA)"/>
    <property type="match status" value="1"/>
</dbReference>
<dbReference type="InterPro" id="IPR050570">
    <property type="entry name" value="Cell_wall_metabolism_enzyme"/>
</dbReference>
<name>A0A225STI3_9BURK</name>
<evidence type="ECO:0000313" key="3">
    <source>
        <dbReference type="EMBL" id="OWY33921.1"/>
    </source>
</evidence>
<evidence type="ECO:0000259" key="2">
    <source>
        <dbReference type="Pfam" id="PF01551"/>
    </source>
</evidence>
<dbReference type="InterPro" id="IPR016047">
    <property type="entry name" value="M23ase_b-sheet_dom"/>
</dbReference>
<dbReference type="FunFam" id="2.70.70.10:FF:000006">
    <property type="entry name" value="M23 family peptidase"/>
    <property type="match status" value="1"/>
</dbReference>
<dbReference type="GO" id="GO:0004222">
    <property type="term" value="F:metalloendopeptidase activity"/>
    <property type="evidence" value="ECO:0007669"/>
    <property type="project" value="TreeGrafter"/>
</dbReference>
<dbReference type="EMBL" id="NJGV01000013">
    <property type="protein sequence ID" value="OWY33921.1"/>
    <property type="molecule type" value="Genomic_DNA"/>
</dbReference>
<dbReference type="Pfam" id="PF01551">
    <property type="entry name" value="Peptidase_M23"/>
    <property type="match status" value="1"/>
</dbReference>
<keyword evidence="1" id="KW-0472">Membrane</keyword>
<feature type="transmembrane region" description="Helical" evidence="1">
    <location>
        <begin position="23"/>
        <end position="46"/>
    </location>
</feature>